<dbReference type="GO" id="GO:0005737">
    <property type="term" value="C:cytoplasm"/>
    <property type="evidence" value="ECO:0007669"/>
    <property type="project" value="TreeGrafter"/>
</dbReference>
<dbReference type="PIRSF" id="PIRSF001439">
    <property type="entry name" value="CryM"/>
    <property type="match status" value="1"/>
</dbReference>
<dbReference type="InterPro" id="IPR028609">
    <property type="entry name" value="AlaDH_arch-typ"/>
</dbReference>
<dbReference type="EC" id="1.4.1.1" evidence="3 4"/>
<organism evidence="5 6">
    <name type="scientific">Methanosarcina mazei (strain ATCC BAA-159 / DSM 3647 / Goe1 / Go1 / JCM 11833 / OCM 88)</name>
    <name type="common">Methanosarcina frisia</name>
    <dbReference type="NCBI Taxonomy" id="192952"/>
    <lineage>
        <taxon>Archaea</taxon>
        <taxon>Methanobacteriati</taxon>
        <taxon>Methanobacteriota</taxon>
        <taxon>Stenosarchaea group</taxon>
        <taxon>Methanomicrobia</taxon>
        <taxon>Methanosarcinales</taxon>
        <taxon>Methanosarcinaceae</taxon>
        <taxon>Methanosarcina</taxon>
    </lineage>
</organism>
<dbReference type="InterPro" id="IPR003462">
    <property type="entry name" value="ODC_Mu_crystall"/>
</dbReference>
<feature type="active site" description="Proton donor/acceptor" evidence="3">
    <location>
        <position position="77"/>
    </location>
</feature>
<dbReference type="Pfam" id="PF02423">
    <property type="entry name" value="OCD_Mu_crystall"/>
    <property type="match status" value="1"/>
</dbReference>
<dbReference type="FunFam" id="3.30.1780.10:FF:000002">
    <property type="entry name" value="Ornithine cyclodeaminase"/>
    <property type="match status" value="1"/>
</dbReference>
<dbReference type="Gene3D" id="3.40.50.720">
    <property type="entry name" value="NAD(P)-binding Rossmann-like Domain"/>
    <property type="match status" value="1"/>
</dbReference>
<reference evidence="5 6" key="1">
    <citation type="journal article" date="2002" name="J. Mol. Microbiol. Biotechnol.">
        <title>The genome of Methanosarcina mazei: evidence for lateral gene transfer between Bacteria and Archaea.</title>
        <authorList>
            <person name="Deppenmeier U."/>
            <person name="Johann A."/>
            <person name="Hartsch T."/>
            <person name="Merkl R."/>
            <person name="Schmitz R.A."/>
            <person name="Martinez-Arias R."/>
            <person name="Henne A."/>
            <person name="Wiezer A."/>
            <person name="Baumer S."/>
            <person name="Jacobi C."/>
            <person name="Bruggemann H."/>
            <person name="Lienard T."/>
            <person name="Christmann A."/>
            <person name="Bomeke M."/>
            <person name="Steckel S."/>
            <person name="Bhattacharyya A."/>
            <person name="Lykidis A."/>
            <person name="Overbeek R."/>
            <person name="Klenk H.P."/>
            <person name="Gunsalus R.P."/>
            <person name="Fritz H.J."/>
            <person name="Gottschalk G."/>
        </authorList>
    </citation>
    <scope>NUCLEOTIDE SEQUENCE [LARGE SCALE GENOMIC DNA]</scope>
    <source>
        <strain evidence="6">ATCC BAA-159 / DSM 3647 / Goe1 / Go1 / JCM 11833 / OCM 88</strain>
    </source>
</reference>
<evidence type="ECO:0000256" key="1">
    <source>
        <dbReference type="ARBA" id="ARBA00023002"/>
    </source>
</evidence>
<dbReference type="InterPro" id="IPR036291">
    <property type="entry name" value="NAD(P)-bd_dom_sf"/>
</dbReference>
<dbReference type="HOGENOM" id="CLU_042088_3_1_2"/>
<dbReference type="InterPro" id="IPR023401">
    <property type="entry name" value="ODC_N"/>
</dbReference>
<evidence type="ECO:0000313" key="5">
    <source>
        <dbReference type="EMBL" id="AAM29793.1"/>
    </source>
</evidence>
<dbReference type="GO" id="GO:0051287">
    <property type="term" value="F:NAD binding"/>
    <property type="evidence" value="ECO:0007669"/>
    <property type="project" value="UniProtKB-UniRule"/>
</dbReference>
<dbReference type="GO" id="GO:0000286">
    <property type="term" value="F:alanine dehydrogenase activity"/>
    <property type="evidence" value="ECO:0007669"/>
    <property type="project" value="UniProtKB-UniRule"/>
</dbReference>
<name>Q8Q0N9_METMA</name>
<dbReference type="HAMAP" id="MF_00935">
    <property type="entry name" value="AlaDH_arch"/>
    <property type="match status" value="1"/>
</dbReference>
<dbReference type="PANTHER" id="PTHR13812">
    <property type="entry name" value="KETIMINE REDUCTASE MU-CRYSTALLIN"/>
    <property type="match status" value="1"/>
</dbReference>
<evidence type="ECO:0000256" key="4">
    <source>
        <dbReference type="NCBIfam" id="TIGR02371"/>
    </source>
</evidence>
<keyword evidence="5" id="KW-0456">Lyase</keyword>
<dbReference type="NCBIfam" id="TIGR02371">
    <property type="entry name" value="ala_DH_arch"/>
    <property type="match status" value="1"/>
</dbReference>
<dbReference type="Gene3D" id="3.30.1780.10">
    <property type="entry name" value="ornithine cyclodeaminase, domain 1"/>
    <property type="match status" value="1"/>
</dbReference>
<feature type="binding site" evidence="3">
    <location>
        <position position="237"/>
    </location>
    <ligand>
        <name>NAD(+)</name>
        <dbReference type="ChEBI" id="CHEBI:57540"/>
    </ligand>
</feature>
<dbReference type="GO" id="GO:0016829">
    <property type="term" value="F:lyase activity"/>
    <property type="evidence" value="ECO:0007669"/>
    <property type="project" value="UniProtKB-KW"/>
</dbReference>
<feature type="binding site" evidence="3">
    <location>
        <position position="120"/>
    </location>
    <ligand>
        <name>NAD(+)</name>
        <dbReference type="ChEBI" id="CHEBI:57540"/>
    </ligand>
</feature>
<comment type="caution">
    <text evidence="3">Lacks conserved residue(s) required for the propagation of feature annotation.</text>
</comment>
<dbReference type="InterPro" id="IPR012742">
    <property type="entry name" value="Ala_DH_archaeglobus"/>
</dbReference>
<keyword evidence="2 3" id="KW-0520">NAD</keyword>
<comment type="similarity">
    <text evidence="3">Belongs to the ornithine cyclodeaminase/mu-crystallin family. Archaeal alanine dehydrogenase subfamily.</text>
</comment>
<accession>Q8Q0N9</accession>
<evidence type="ECO:0000313" key="6">
    <source>
        <dbReference type="Proteomes" id="UP000000595"/>
    </source>
</evidence>
<dbReference type="PANTHER" id="PTHR13812:SF19">
    <property type="entry name" value="KETIMINE REDUCTASE MU-CRYSTALLIN"/>
    <property type="match status" value="1"/>
</dbReference>
<dbReference type="GO" id="GO:0006522">
    <property type="term" value="P:alanine metabolic process"/>
    <property type="evidence" value="ECO:0007669"/>
    <property type="project" value="UniProtKB-UniRule"/>
</dbReference>
<gene>
    <name evidence="3" type="primary">ala</name>
    <name evidence="5" type="ordered locus">MM_0097</name>
</gene>
<dbReference type="SUPFAM" id="SSF51735">
    <property type="entry name" value="NAD(P)-binding Rossmann-fold domains"/>
    <property type="match status" value="1"/>
</dbReference>
<evidence type="ECO:0000256" key="3">
    <source>
        <dbReference type="HAMAP-Rule" id="MF_00935"/>
    </source>
</evidence>
<keyword evidence="3" id="KW-0547">Nucleotide-binding</keyword>
<keyword evidence="1 3" id="KW-0560">Oxidoreductase</keyword>
<comment type="function">
    <text evidence="3">Catalyzes the NAD(+)-dependent oxidative deamination of L-alanine to pyruvate, and the reverse reaction, the reductive amination of pyruvate.</text>
</comment>
<feature type="binding site" evidence="3">
    <location>
        <begin position="147"/>
        <end position="148"/>
    </location>
    <ligand>
        <name>NAD(+)</name>
        <dbReference type="ChEBI" id="CHEBI:57540"/>
    </ligand>
</feature>
<dbReference type="EMBL" id="AE008384">
    <property type="protein sequence ID" value="AAM29793.1"/>
    <property type="molecule type" value="Genomic_DNA"/>
</dbReference>
<sequence length="334" mass="36849">MAPIEGCNMEVLWLAQEEVKSVMDMHSDMQVVERAFRQHGLGKVQMPPKSYLYYTAYNGDLRTMPAYLEEEDITGVKIVNVHPGNPTRNLPTVMALIILISPETGAPVAIMDGTYLTDIRTGAAGGIAAKYLARKDSKVIGLVGAGNQARTQLESLCEVFEPESVRITSRTKESCEQFIRDMADIVPCEIHYEESIEKVCDCDILVTTTPSRKPIVKASWIKEGTHINAIGADAVGKEELDPEILLRAKVIVDDMIQALHSGEVNVPLSKHYISENDIHAQLGEVMVGLKPGRTSEEEITIFDSTGLAIQDVATAHLVYERAVREGLGRQVRMF</sequence>
<dbReference type="FunFam" id="3.40.50.720:FF:000311">
    <property type="entry name" value="Ornithine cyclodeaminase"/>
    <property type="match status" value="1"/>
</dbReference>
<evidence type="ECO:0000256" key="2">
    <source>
        <dbReference type="ARBA" id="ARBA00023027"/>
    </source>
</evidence>
<dbReference type="PATRIC" id="fig|192952.21.peg.111"/>
<comment type="catalytic activity">
    <reaction evidence="3">
        <text>L-alanine + NAD(+) + H2O = pyruvate + NH4(+) + NADH + H(+)</text>
        <dbReference type="Rhea" id="RHEA:18405"/>
        <dbReference type="ChEBI" id="CHEBI:15361"/>
        <dbReference type="ChEBI" id="CHEBI:15377"/>
        <dbReference type="ChEBI" id="CHEBI:15378"/>
        <dbReference type="ChEBI" id="CHEBI:28938"/>
        <dbReference type="ChEBI" id="CHEBI:57540"/>
        <dbReference type="ChEBI" id="CHEBI:57945"/>
        <dbReference type="ChEBI" id="CHEBI:57972"/>
        <dbReference type="EC" id="1.4.1.1"/>
    </reaction>
</comment>
<dbReference type="eggNOG" id="arCOG01035">
    <property type="taxonomic scope" value="Archaea"/>
</dbReference>
<proteinExistence type="inferred from homology"/>
<feature type="binding site" evidence="3">
    <location>
        <position position="304"/>
    </location>
    <ligand>
        <name>NAD(+)</name>
        <dbReference type="ChEBI" id="CHEBI:57540"/>
    </ligand>
</feature>
<feature type="binding site" evidence="3">
    <location>
        <begin position="231"/>
        <end position="233"/>
    </location>
    <ligand>
        <name>NAD(+)</name>
        <dbReference type="ChEBI" id="CHEBI:57540"/>
    </ligand>
</feature>
<dbReference type="AlphaFoldDB" id="Q8Q0N9"/>
<protein>
    <recommendedName>
        <fullName evidence="3 4">Alanine dehydrogenase</fullName>
        <shortName evidence="3">AlaDH</shortName>
        <ecNumber evidence="3 4">1.4.1.1</ecNumber>
    </recommendedName>
</protein>
<dbReference type="Proteomes" id="UP000000595">
    <property type="component" value="Chromosome"/>
</dbReference>
<dbReference type="KEGG" id="mma:MM_0097"/>